<organism evidence="7 8">
    <name type="scientific">Salix koriyanagi</name>
    <dbReference type="NCBI Taxonomy" id="2511006"/>
    <lineage>
        <taxon>Eukaryota</taxon>
        <taxon>Viridiplantae</taxon>
        <taxon>Streptophyta</taxon>
        <taxon>Embryophyta</taxon>
        <taxon>Tracheophyta</taxon>
        <taxon>Spermatophyta</taxon>
        <taxon>Magnoliopsida</taxon>
        <taxon>eudicotyledons</taxon>
        <taxon>Gunneridae</taxon>
        <taxon>Pentapetalae</taxon>
        <taxon>rosids</taxon>
        <taxon>fabids</taxon>
        <taxon>Malpighiales</taxon>
        <taxon>Salicaceae</taxon>
        <taxon>Saliceae</taxon>
        <taxon>Salix</taxon>
    </lineage>
</organism>
<evidence type="ECO:0000256" key="3">
    <source>
        <dbReference type="ARBA" id="ARBA00022517"/>
    </source>
</evidence>
<reference evidence="7" key="2">
    <citation type="journal article" date="2023" name="Int. J. Mol. Sci.">
        <title>De Novo Assembly and Annotation of 11 Diverse Shrub Willow (Salix) Genomes Reveals Novel Gene Organization in Sex-Linked Regions.</title>
        <authorList>
            <person name="Hyden B."/>
            <person name="Feng K."/>
            <person name="Yates T.B."/>
            <person name="Jawdy S."/>
            <person name="Cereghino C."/>
            <person name="Smart L.B."/>
            <person name="Muchero W."/>
        </authorList>
    </citation>
    <scope>NUCLEOTIDE SEQUENCE</scope>
    <source>
        <tissue evidence="7">Shoot tip</tissue>
    </source>
</reference>
<keyword evidence="8" id="KW-1185">Reference proteome</keyword>
<protein>
    <recommendedName>
        <fullName evidence="2 5">Ribosome biogenesis protein NOP53</fullName>
    </recommendedName>
</protein>
<dbReference type="GO" id="GO:0005730">
    <property type="term" value="C:nucleolus"/>
    <property type="evidence" value="ECO:0007669"/>
    <property type="project" value="UniProtKB-SubCell"/>
</dbReference>
<reference evidence="7" key="1">
    <citation type="submission" date="2022-11" db="EMBL/GenBank/DDBJ databases">
        <authorList>
            <person name="Hyden B.L."/>
            <person name="Feng K."/>
            <person name="Yates T."/>
            <person name="Jawdy S."/>
            <person name="Smart L.B."/>
            <person name="Muchero W."/>
        </authorList>
    </citation>
    <scope>NUCLEOTIDE SEQUENCE</scope>
    <source>
        <tissue evidence="7">Shoot tip</tissue>
    </source>
</reference>
<dbReference type="EMBL" id="JAPFFM010000003">
    <property type="protein sequence ID" value="KAJ6768217.1"/>
    <property type="molecule type" value="Genomic_DNA"/>
</dbReference>
<accession>A0A9Q0WJK3</accession>
<dbReference type="AlphaFoldDB" id="A0A9Q0WJK3"/>
<dbReference type="GO" id="GO:0000027">
    <property type="term" value="P:ribosomal large subunit assembly"/>
    <property type="evidence" value="ECO:0007669"/>
    <property type="project" value="UniProtKB-UniRule"/>
</dbReference>
<dbReference type="GO" id="GO:0006364">
    <property type="term" value="P:rRNA processing"/>
    <property type="evidence" value="ECO:0007669"/>
    <property type="project" value="TreeGrafter"/>
</dbReference>
<evidence type="ECO:0000256" key="1">
    <source>
        <dbReference type="ARBA" id="ARBA00008838"/>
    </source>
</evidence>
<evidence type="ECO:0000256" key="2">
    <source>
        <dbReference type="ARBA" id="ARBA00018339"/>
    </source>
</evidence>
<comment type="function">
    <text evidence="5">May play a role in ribosome biogenesis.</text>
</comment>
<proteinExistence type="inferred from homology"/>
<dbReference type="PIRSF" id="PIRSF017302">
    <property type="entry name" value="Gltscr2"/>
    <property type="match status" value="1"/>
</dbReference>
<dbReference type="Proteomes" id="UP001151752">
    <property type="component" value="Chromosome 8"/>
</dbReference>
<dbReference type="PANTHER" id="PTHR14211:SF7">
    <property type="entry name" value="RIBOSOME BIOGENESIS PROTEIN NOP53"/>
    <property type="match status" value="1"/>
</dbReference>
<name>A0A9Q0WJK3_9ROSI</name>
<keyword evidence="3 5" id="KW-0690">Ribosome biogenesis</keyword>
<dbReference type="Pfam" id="PF07767">
    <property type="entry name" value="Nop53"/>
    <property type="match status" value="1"/>
</dbReference>
<feature type="compositionally biased region" description="Basic and acidic residues" evidence="6">
    <location>
        <begin position="101"/>
        <end position="114"/>
    </location>
</feature>
<comment type="caution">
    <text evidence="7">The sequence shown here is derived from an EMBL/GenBank/DDBJ whole genome shotgun (WGS) entry which is preliminary data.</text>
</comment>
<feature type="compositionally biased region" description="Acidic residues" evidence="6">
    <location>
        <begin position="189"/>
        <end position="204"/>
    </location>
</feature>
<sequence>MGKRAKTSRKGKKAWRANISTEDIDNFFEKSTKDALTGGSLAHVETDSLFFVDKSKDLSVKRKIEKHREKVLRCDSVLQKNPFVVAVPSSSLKRCKKKSKKDSEAKDATQDGSKDGAVSCSEMADIWENEGECDAKARKITKPSVIPAVEVEPPGCSFNPSFEAHQDSLAEAVANRNAEIIDEEDMYFLDADNGDDDDGDDTNEEILKENEDSAQEQRSTQTKRVTRVELNKRARRKEQGKKEAEVKKKQKLSKGIDSLPDIIQEIAKEDEEKLKRNIRRIVSKQERLKACPPRLGRHKFEPAPIQVPLSEEITGSLRKIKGCSTLVRDRFKSLEKRGLVVPTARTKTKRLVYEAYDFSNARASFIYLTQIGRSLFSSRLHTVHYSSKEYRSYGLFAWQIMEFANSII</sequence>
<evidence type="ECO:0000256" key="5">
    <source>
        <dbReference type="PIRNR" id="PIRNR017302"/>
    </source>
</evidence>
<dbReference type="InterPro" id="IPR011687">
    <property type="entry name" value="Nop53/GLTSCR2"/>
</dbReference>
<comment type="subcellular location">
    <subcellularLocation>
        <location evidence="5">Nucleus</location>
        <location evidence="5">Nucleolus</location>
    </subcellularLocation>
    <subcellularLocation>
        <location evidence="5">Nucleus</location>
        <location evidence="5">Nucleoplasm</location>
    </subcellularLocation>
</comment>
<dbReference type="GO" id="GO:0008097">
    <property type="term" value="F:5S rRNA binding"/>
    <property type="evidence" value="ECO:0007669"/>
    <property type="project" value="TreeGrafter"/>
</dbReference>
<feature type="region of interest" description="Disordered" evidence="6">
    <location>
        <begin position="96"/>
        <end position="117"/>
    </location>
</feature>
<comment type="similarity">
    <text evidence="1 5">Belongs to the NOP53 family.</text>
</comment>
<evidence type="ECO:0000256" key="4">
    <source>
        <dbReference type="ARBA" id="ARBA00023242"/>
    </source>
</evidence>
<evidence type="ECO:0000313" key="8">
    <source>
        <dbReference type="Proteomes" id="UP001151752"/>
    </source>
</evidence>
<dbReference type="PANTHER" id="PTHR14211">
    <property type="entry name" value="GLIOMA SUPPRESSOR CANDIDATE REGION GENE 2"/>
    <property type="match status" value="1"/>
</dbReference>
<keyword evidence="4 5" id="KW-0539">Nucleus</keyword>
<evidence type="ECO:0000256" key="6">
    <source>
        <dbReference type="SAM" id="MobiDB-lite"/>
    </source>
</evidence>
<gene>
    <name evidence="7" type="ORF">OIU74_021977</name>
</gene>
<dbReference type="InterPro" id="IPR018247">
    <property type="entry name" value="EF_Hand_1_Ca_BS"/>
</dbReference>
<dbReference type="PROSITE" id="PS00018">
    <property type="entry name" value="EF_HAND_1"/>
    <property type="match status" value="1"/>
</dbReference>
<evidence type="ECO:0000313" key="7">
    <source>
        <dbReference type="EMBL" id="KAJ6768217.1"/>
    </source>
</evidence>
<feature type="region of interest" description="Disordered" evidence="6">
    <location>
        <begin position="189"/>
        <end position="251"/>
    </location>
</feature>
<dbReference type="GO" id="GO:0005654">
    <property type="term" value="C:nucleoplasm"/>
    <property type="evidence" value="ECO:0007669"/>
    <property type="project" value="UniProtKB-SubCell"/>
</dbReference>